<keyword evidence="2" id="KW-1185">Reference proteome</keyword>
<reference evidence="1 2" key="1">
    <citation type="journal article" date="2017" name="Curr. Biol.">
        <title>Genome architecture and evolution of a unichromosomal asexual nematode.</title>
        <authorList>
            <person name="Fradin H."/>
            <person name="Zegar C."/>
            <person name="Gutwein M."/>
            <person name="Lucas J."/>
            <person name="Kovtun M."/>
            <person name="Corcoran D."/>
            <person name="Baugh L.R."/>
            <person name="Kiontke K."/>
            <person name="Gunsalus K."/>
            <person name="Fitch D.H."/>
            <person name="Piano F."/>
        </authorList>
    </citation>
    <scope>NUCLEOTIDE SEQUENCE [LARGE SCALE GENOMIC DNA]</scope>
    <source>
        <strain evidence="1">PF1309</strain>
    </source>
</reference>
<sequence length="161" mass="19325">MNVSNWYHDVFRKTPFVNFHCLENLPYTYEDLFGIFKDTKRLRLTNSHMITDEQVCKIVQDFYEGKHDEDYIFEIGVGGENVKVEDYLKLIPKEAYRLKVIRKRSFDSSYEMKTWAKMTDRFGRKWALVDMTIHDEMDEGNLRIYNMKYSGVRHCGWGFCS</sequence>
<protein>
    <recommendedName>
        <fullName evidence="3">DUF38 domain-containing protein</fullName>
    </recommendedName>
</protein>
<dbReference type="EMBL" id="LIAE01007015">
    <property type="protein sequence ID" value="PAV82914.1"/>
    <property type="molecule type" value="Genomic_DNA"/>
</dbReference>
<evidence type="ECO:0000313" key="2">
    <source>
        <dbReference type="Proteomes" id="UP000218231"/>
    </source>
</evidence>
<proteinExistence type="predicted"/>
<gene>
    <name evidence="1" type="ORF">WR25_06340</name>
</gene>
<organism evidence="1 2">
    <name type="scientific">Diploscapter pachys</name>
    <dbReference type="NCBI Taxonomy" id="2018661"/>
    <lineage>
        <taxon>Eukaryota</taxon>
        <taxon>Metazoa</taxon>
        <taxon>Ecdysozoa</taxon>
        <taxon>Nematoda</taxon>
        <taxon>Chromadorea</taxon>
        <taxon>Rhabditida</taxon>
        <taxon>Rhabditina</taxon>
        <taxon>Rhabditomorpha</taxon>
        <taxon>Rhabditoidea</taxon>
        <taxon>Rhabditidae</taxon>
        <taxon>Diploscapter</taxon>
    </lineage>
</organism>
<evidence type="ECO:0000313" key="1">
    <source>
        <dbReference type="EMBL" id="PAV82914.1"/>
    </source>
</evidence>
<dbReference type="Proteomes" id="UP000218231">
    <property type="component" value="Unassembled WGS sequence"/>
</dbReference>
<accession>A0A2A2L9U1</accession>
<evidence type="ECO:0008006" key="3">
    <source>
        <dbReference type="Google" id="ProtNLM"/>
    </source>
</evidence>
<dbReference type="AlphaFoldDB" id="A0A2A2L9U1"/>
<comment type="caution">
    <text evidence="1">The sequence shown here is derived from an EMBL/GenBank/DDBJ whole genome shotgun (WGS) entry which is preliminary data.</text>
</comment>
<name>A0A2A2L9U1_9BILA</name>